<protein>
    <recommendedName>
        <fullName evidence="3">EFCAB6</fullName>
    </recommendedName>
</protein>
<evidence type="ECO:0008006" key="3">
    <source>
        <dbReference type="Google" id="ProtNLM"/>
    </source>
</evidence>
<organism evidence="1 2">
    <name type="scientific">Bugula neritina</name>
    <name type="common">Brown bryozoan</name>
    <name type="synonym">Sertularia neritina</name>
    <dbReference type="NCBI Taxonomy" id="10212"/>
    <lineage>
        <taxon>Eukaryota</taxon>
        <taxon>Metazoa</taxon>
        <taxon>Spiralia</taxon>
        <taxon>Lophotrochozoa</taxon>
        <taxon>Bryozoa</taxon>
        <taxon>Gymnolaemata</taxon>
        <taxon>Cheilostomatida</taxon>
        <taxon>Flustrina</taxon>
        <taxon>Buguloidea</taxon>
        <taxon>Bugulidae</taxon>
        <taxon>Bugula</taxon>
    </lineage>
</organism>
<gene>
    <name evidence="1" type="ORF">EB796_003377</name>
</gene>
<proteinExistence type="predicted"/>
<dbReference type="PANTHER" id="PTHR20875:SF5">
    <property type="entry name" value="EF-HAND DOMAIN-CONTAINING PROTEIN"/>
    <property type="match status" value="1"/>
</dbReference>
<dbReference type="InterPro" id="IPR052603">
    <property type="entry name" value="EFCB6"/>
</dbReference>
<evidence type="ECO:0000313" key="1">
    <source>
        <dbReference type="EMBL" id="KAF6038316.1"/>
    </source>
</evidence>
<reference evidence="1" key="1">
    <citation type="submission" date="2020-06" db="EMBL/GenBank/DDBJ databases">
        <title>Draft genome of Bugula neritina, a colonial animal packing powerful symbionts and potential medicines.</title>
        <authorList>
            <person name="Rayko M."/>
        </authorList>
    </citation>
    <scope>NUCLEOTIDE SEQUENCE [LARGE SCALE GENOMIC DNA]</scope>
    <source>
        <strain evidence="1">Kwan_BN1</strain>
    </source>
</reference>
<dbReference type="OrthoDB" id="26525at2759"/>
<dbReference type="PANTHER" id="PTHR20875">
    <property type="entry name" value="EF-HAND CALCIUM-BINDING DOMAIN-CONTAINING PROTEIN 6-RELATED"/>
    <property type="match status" value="1"/>
</dbReference>
<dbReference type="Gene3D" id="1.10.238.10">
    <property type="entry name" value="EF-hand"/>
    <property type="match status" value="2"/>
</dbReference>
<dbReference type="InterPro" id="IPR011992">
    <property type="entry name" value="EF-hand-dom_pair"/>
</dbReference>
<dbReference type="AlphaFoldDB" id="A0A7J7KLD2"/>
<evidence type="ECO:0000313" key="2">
    <source>
        <dbReference type="Proteomes" id="UP000593567"/>
    </source>
</evidence>
<comment type="caution">
    <text evidence="1">The sequence shown here is derived from an EMBL/GenBank/DDBJ whole genome shotgun (WGS) entry which is preliminary data.</text>
</comment>
<dbReference type="Proteomes" id="UP000593567">
    <property type="component" value="Unassembled WGS sequence"/>
</dbReference>
<dbReference type="EMBL" id="VXIV02000430">
    <property type="protein sequence ID" value="KAF6038316.1"/>
    <property type="molecule type" value="Genomic_DNA"/>
</dbReference>
<keyword evidence="2" id="KW-1185">Reference proteome</keyword>
<sequence length="559" mass="63903">MLNRLKMSRPASMASGRLPVLPHIKHPLSDLTPGDQVGGINASRLGDLNGRPLATEERPFSRPRSNLFNRRHVIKAAAEKNPNAHHHITQRKYTEAGAGQDCVDREVLSPYVGDRGYRDIKTPSSRPAAVNETGYYLLPIDSKPMVIPRDGNRQSSRSSTRADLRLEVDELEAVIREKCRNNQTEVQRRFRDNDAQGHGTITRDALLRVIVTLTARPVSHLLFQRLLVRFGIEDQTSFTYSDFIDRSNSMPGNPANYPKWITTMHQPYKDKSTMTSTQVHTVLKEKAKQRALNLFNLVPQANPDGTRRLLKPEFRSALAKQLQVNMTDEEFEKLWQRYDEQNVGVIDGTTLASKLGIFSDGRATPKPEDLTNCLKRKEEDRQRSLDVERWIKNKFRQGYHDMKTSFRQNISSHNGMIPAKEFCSILEKYGLRITLTHLDEFLARCGVVQIKHGVPYMKFLKMFQDRSEVGMTHKILADPHHRYNHLAGDDAMSTMSALESQLMTLFQRDFLSLLGTFHSLDEHRQGFIKPDQFRGAIENAFDLHLTDEQFSSSARPRTS</sequence>
<dbReference type="SUPFAM" id="SSF47473">
    <property type="entry name" value="EF-hand"/>
    <property type="match status" value="2"/>
</dbReference>
<name>A0A7J7KLD2_BUGNE</name>
<accession>A0A7J7KLD2</accession>